<reference evidence="1 2" key="4">
    <citation type="journal article" date="2011" name="BMC Genomics">
        <title>RNA-Seq improves annotation of protein-coding genes in the cucumber genome.</title>
        <authorList>
            <person name="Li Z."/>
            <person name="Zhang Z."/>
            <person name="Yan P."/>
            <person name="Huang S."/>
            <person name="Fei Z."/>
            <person name="Lin K."/>
        </authorList>
    </citation>
    <scope>NUCLEOTIDE SEQUENCE [LARGE SCALE GENOMIC DNA]</scope>
    <source>
        <strain evidence="2">cv. 9930</strain>
    </source>
</reference>
<organism evidence="1 2">
    <name type="scientific">Cucumis sativus</name>
    <name type="common">Cucumber</name>
    <dbReference type="NCBI Taxonomy" id="3659"/>
    <lineage>
        <taxon>Eukaryota</taxon>
        <taxon>Viridiplantae</taxon>
        <taxon>Streptophyta</taxon>
        <taxon>Embryophyta</taxon>
        <taxon>Tracheophyta</taxon>
        <taxon>Spermatophyta</taxon>
        <taxon>Magnoliopsida</taxon>
        <taxon>eudicotyledons</taxon>
        <taxon>Gunneridae</taxon>
        <taxon>Pentapetalae</taxon>
        <taxon>rosids</taxon>
        <taxon>fabids</taxon>
        <taxon>Cucurbitales</taxon>
        <taxon>Cucurbitaceae</taxon>
        <taxon>Benincaseae</taxon>
        <taxon>Cucumis</taxon>
    </lineage>
</organism>
<dbReference type="Proteomes" id="UP000029981">
    <property type="component" value="Chromosome 6"/>
</dbReference>
<dbReference type="EMBL" id="CM002927">
    <property type="protein sequence ID" value="KGN46007.1"/>
    <property type="molecule type" value="Genomic_DNA"/>
</dbReference>
<accession>A0A0A0KCD5</accession>
<dbReference type="SUPFAM" id="SSF55681">
    <property type="entry name" value="Class II aaRS and biotin synthetases"/>
    <property type="match status" value="1"/>
</dbReference>
<dbReference type="Gramene" id="KGN46007">
    <property type="protein sequence ID" value="KGN46007"/>
    <property type="gene ID" value="Csa_6G042410"/>
</dbReference>
<keyword evidence="2" id="KW-1185">Reference proteome</keyword>
<dbReference type="PANTHER" id="PTHR11476:SF10">
    <property type="entry name" value="NON-SPECIFIC SERINE_THREONINE PROTEIN KINASE"/>
    <property type="match status" value="1"/>
</dbReference>
<evidence type="ECO:0000313" key="1">
    <source>
        <dbReference type="EMBL" id="KGN46007.1"/>
    </source>
</evidence>
<sequence>MKSSEDSSIYDRVVNAIFDEESLVMKDDRHDCGTATIQYTDLGTEVRDHVIDATREMFRLHCAKHLEMSSMYLLDSSTQINRNTVKLLSHGGDILELCHELRLPFLNWLVFSQKSSFKRYDISYVYRRAIGHSPPNRYLQGDFDIIGGTSALTEAEVIKIKRFKCGSPSVASKKRGSIFSIVSNSPSRDCGHYFIFF</sequence>
<protein>
    <submittedName>
        <fullName evidence="1">Uncharacterized protein</fullName>
    </submittedName>
</protein>
<dbReference type="STRING" id="3659.A0A0A0KCD5"/>
<reference evidence="1 2" key="1">
    <citation type="journal article" date="2009" name="Nat. Genet.">
        <title>The genome of the cucumber, Cucumis sativus L.</title>
        <authorList>
            <person name="Huang S."/>
            <person name="Li R."/>
            <person name="Zhang Z."/>
            <person name="Li L."/>
            <person name="Gu X."/>
            <person name="Fan W."/>
            <person name="Lucas W.J."/>
            <person name="Wang X."/>
            <person name="Xie B."/>
            <person name="Ni P."/>
            <person name="Ren Y."/>
            <person name="Zhu H."/>
            <person name="Li J."/>
            <person name="Lin K."/>
            <person name="Jin W."/>
            <person name="Fei Z."/>
            <person name="Li G."/>
            <person name="Staub J."/>
            <person name="Kilian A."/>
            <person name="van der Vossen E.A."/>
            <person name="Wu Y."/>
            <person name="Guo J."/>
            <person name="He J."/>
            <person name="Jia Z."/>
            <person name="Ren Y."/>
            <person name="Tian G."/>
            <person name="Lu Y."/>
            <person name="Ruan J."/>
            <person name="Qian W."/>
            <person name="Wang M."/>
            <person name="Huang Q."/>
            <person name="Li B."/>
            <person name="Xuan Z."/>
            <person name="Cao J."/>
            <person name="Asan"/>
            <person name="Wu Z."/>
            <person name="Zhang J."/>
            <person name="Cai Q."/>
            <person name="Bai Y."/>
            <person name="Zhao B."/>
            <person name="Han Y."/>
            <person name="Li Y."/>
            <person name="Li X."/>
            <person name="Wang S."/>
            <person name="Shi Q."/>
            <person name="Liu S."/>
            <person name="Cho W.K."/>
            <person name="Kim J.Y."/>
            <person name="Xu Y."/>
            <person name="Heller-Uszynska K."/>
            <person name="Miao H."/>
            <person name="Cheng Z."/>
            <person name="Zhang S."/>
            <person name="Wu J."/>
            <person name="Yang Y."/>
            <person name="Kang H."/>
            <person name="Li M."/>
            <person name="Liang H."/>
            <person name="Ren X."/>
            <person name="Shi Z."/>
            <person name="Wen M."/>
            <person name="Jian M."/>
            <person name="Yang H."/>
            <person name="Zhang G."/>
            <person name="Yang Z."/>
            <person name="Chen R."/>
            <person name="Liu S."/>
            <person name="Li J."/>
            <person name="Ma L."/>
            <person name="Liu H."/>
            <person name="Zhou Y."/>
            <person name="Zhao J."/>
            <person name="Fang X."/>
            <person name="Li G."/>
            <person name="Fang L."/>
            <person name="Li Y."/>
            <person name="Liu D."/>
            <person name="Zheng H."/>
            <person name="Zhang Y."/>
            <person name="Qin N."/>
            <person name="Li Z."/>
            <person name="Yang G."/>
            <person name="Yang S."/>
            <person name="Bolund L."/>
            <person name="Kristiansen K."/>
            <person name="Zheng H."/>
            <person name="Li S."/>
            <person name="Zhang X."/>
            <person name="Yang H."/>
            <person name="Wang J."/>
            <person name="Sun R."/>
            <person name="Zhang B."/>
            <person name="Jiang S."/>
            <person name="Wang J."/>
            <person name="Du Y."/>
            <person name="Li S."/>
        </authorList>
    </citation>
    <scope>NUCLEOTIDE SEQUENCE [LARGE SCALE GENOMIC DNA]</scope>
    <source>
        <strain evidence="2">cv. 9930</strain>
    </source>
</reference>
<name>A0A0A0KCD5_CUCSA</name>
<dbReference type="PANTHER" id="PTHR11476">
    <property type="entry name" value="HISTIDYL-TRNA SYNTHETASE"/>
    <property type="match status" value="1"/>
</dbReference>
<dbReference type="Gene3D" id="3.30.930.10">
    <property type="entry name" value="Bira Bifunctional Protein, Domain 2"/>
    <property type="match status" value="1"/>
</dbReference>
<evidence type="ECO:0000313" key="2">
    <source>
        <dbReference type="Proteomes" id="UP000029981"/>
    </source>
</evidence>
<dbReference type="AlphaFoldDB" id="A0A0A0KCD5"/>
<dbReference type="InterPro" id="IPR045864">
    <property type="entry name" value="aa-tRNA-synth_II/BPL/LPL"/>
</dbReference>
<gene>
    <name evidence="1" type="ORF">Csa_6G042410</name>
</gene>
<reference evidence="1 2" key="2">
    <citation type="journal article" date="2009" name="PLoS ONE">
        <title>An integrated genetic and cytogenetic map of the cucumber genome.</title>
        <authorList>
            <person name="Ren Y."/>
            <person name="Zhang Z."/>
            <person name="Liu J."/>
            <person name="Staub J.E."/>
            <person name="Han Y."/>
            <person name="Cheng Z."/>
            <person name="Li X."/>
            <person name="Lu J."/>
            <person name="Miao H."/>
            <person name="Kang H."/>
            <person name="Xie B."/>
            <person name="Gu X."/>
            <person name="Wang X."/>
            <person name="Du Y."/>
            <person name="Jin W."/>
            <person name="Huang S."/>
        </authorList>
    </citation>
    <scope>NUCLEOTIDE SEQUENCE [LARGE SCALE GENOMIC DNA]</scope>
    <source>
        <strain evidence="2">cv. 9930</strain>
    </source>
</reference>
<reference evidence="1 2" key="3">
    <citation type="journal article" date="2010" name="BMC Genomics">
        <title>Transcriptome sequencing and comparative analysis of cucumber flowers with different sex types.</title>
        <authorList>
            <person name="Guo S."/>
            <person name="Zheng Y."/>
            <person name="Joung J.G."/>
            <person name="Liu S."/>
            <person name="Zhang Z."/>
            <person name="Crasta O.R."/>
            <person name="Sobral B.W."/>
            <person name="Xu Y."/>
            <person name="Huang S."/>
            <person name="Fei Z."/>
        </authorList>
    </citation>
    <scope>NUCLEOTIDE SEQUENCE [LARGE SCALE GENOMIC DNA]</scope>
    <source>
        <strain evidence="2">cv. 9930</strain>
    </source>
</reference>
<proteinExistence type="predicted"/>